<feature type="compositionally biased region" description="Polar residues" evidence="2">
    <location>
        <begin position="1136"/>
        <end position="1152"/>
    </location>
</feature>
<dbReference type="PRINTS" id="PR00683">
    <property type="entry name" value="SPECTRINPH"/>
</dbReference>
<feature type="region of interest" description="Disordered" evidence="2">
    <location>
        <begin position="1352"/>
        <end position="1397"/>
    </location>
</feature>
<dbReference type="FunFam" id="2.30.42.10:FF:000066">
    <property type="entry name" value="Rho GTPase activating protein 21"/>
    <property type="match status" value="1"/>
</dbReference>
<feature type="region of interest" description="Disordered" evidence="2">
    <location>
        <begin position="340"/>
        <end position="379"/>
    </location>
</feature>
<evidence type="ECO:0000256" key="1">
    <source>
        <dbReference type="ARBA" id="ARBA00022468"/>
    </source>
</evidence>
<evidence type="ECO:0000259" key="5">
    <source>
        <dbReference type="PROSITE" id="PS50238"/>
    </source>
</evidence>
<dbReference type="Gene3D" id="1.10.555.10">
    <property type="entry name" value="Rho GTPase activation protein"/>
    <property type="match status" value="1"/>
</dbReference>
<protein>
    <submittedName>
        <fullName evidence="6">Rho GTPase activating protein 21b</fullName>
    </submittedName>
</protein>
<dbReference type="InterPro" id="IPR000198">
    <property type="entry name" value="RhoGAP_dom"/>
</dbReference>
<dbReference type="Pfam" id="PF00169">
    <property type="entry name" value="PH"/>
    <property type="match status" value="1"/>
</dbReference>
<dbReference type="PROSITE" id="PS50238">
    <property type="entry name" value="RHOGAP"/>
    <property type="match status" value="1"/>
</dbReference>
<organism evidence="6 7">
    <name type="scientific">Eptatretus burgeri</name>
    <name type="common">Inshore hagfish</name>
    <dbReference type="NCBI Taxonomy" id="7764"/>
    <lineage>
        <taxon>Eukaryota</taxon>
        <taxon>Metazoa</taxon>
        <taxon>Chordata</taxon>
        <taxon>Craniata</taxon>
        <taxon>Vertebrata</taxon>
        <taxon>Cyclostomata</taxon>
        <taxon>Myxini</taxon>
        <taxon>Myxiniformes</taxon>
        <taxon>Myxinidae</taxon>
        <taxon>Eptatretinae</taxon>
        <taxon>Eptatretus</taxon>
    </lineage>
</organism>
<sequence length="1678" mass="185857">MFAPLPSNNEHAIFTPPPLLAQCEMRSGVQPLAWSGPRTVSLSKGPQGFGFTLRHFIVYPPESLHSLQKEENGNLHERVKVDPMDTIFVKQVKEGSPAHEAGLQTGDRVVKINGDSIIGKSYLQVISSIQNCDSVLQLSVMPKDEDILQLAYSQDAYMKGNEPYAGRAQDIPEPPPLVFSSTSLPPAVHSPTAGWPSHYASVPAVPTCYGMPISSHSDNFSKFGNKVHSREKPLMQSGTELELTKHTQGFRNIPARHKAIGTGDVIQHRPYGSDDMRQGQTPSVYGYPTARFQHSEHMQDYLAAKALLDGSHEPFQTYKDYRRAYGARTLHERLDSLRSASQNRGAPPNYYHGGVGAPGHTRTRSVSHDRGPAAMPRRYRSVSQDRLGNNVNFSEWSRSISQDAIAQHGCRVAPAGCAVGGTRQGRKEDLQLRGLASEGYISTSKIQAHNCVEHPTWTRGLWNRLSPDGQHSWWQAEEIMKTHNSLVPQSKVMSEERSFSKGAAESMKAERTRLPVASSVSVKPPKLTELRKMENQHQRSKSLESHSLLQASGHKMHSLSSKRCGDGKDSNSSSVTSLPSAMPITVALRKNAKGLERRRAVFCEATGLKDVVLREKPPSGRLVPPLRHPSYIMAVNSVDNVSGSRDAQSSKQKGNLNVRTTQEDLKEEVLEDSSLATIPFIDEPGSPTTDDSEPISASSVVSASSRPTPSLSLPPASPAPTSRQLSHDSGRLHRWLQSLTCRENEKPSIYQFFGSMRPWKQVYAVLHGPSLYLCKDQREASVQGFPEDEQPIEIGNCLIDISYSDTKRKNAFRLTTSDCFEFLFQADSRDDMLDWIGVIQKNSNPDGLTNFWKLLFAFYCSAATGKVELSPKAPRQMLGRQPFLVPKGDHKIPPRSPKQDSDKVSGKEEPSPPKDKTTWRKGIQSIMKRPFVPKPASETALTFGVRLEDCPQAYHNKYLPLIVEICCHLVEEKGLDSTGIYRVPGNNAAVSSLQEELNRGSMEIDTSDEKWRDLNVISSLLKLFFRKLPDPLFTDDKYHDFIEANRKSNATDRLKALRRMLHELPPHHYQTLKFLSKHLHTVAAHSAKNKMEPRNLAIVFGPTLVRTSADNMTDMVTHMPDQYKIVETLIEQVSTRWQASSRPGNASATSDSVKSKKSWGSNKDLYSRELINSIIAAAHRKRKKVKEPKQSVNSSDEDSEFGFVKGNADQLCMRVFQEGNRNGSAASILEAGADGENNNLFGSSRGRALQQARYGRMEASHASSTPCMCSGNGSAKLGSERRGTEVKDFEILKQKKCASQDVLMQNTRRGDANSREVLADVASVTSDYSTTSSSNLHGWDVALVMGASTGGDAQSLAESRGDEADDERSELISEGAQNESQEDLVGTGDIIGDVDTRSVGSSIEGTQAEGESGGNGWASSPAARRAFNSYRLIECDTLARKHSGRKRSAQVKGQEDGKALATTTSKLEMDEAPLEPVRPEPEQPKNMSHTQAASKTDPTEAWRPQITDRLRSRLRISADDMFGIGRKPAAARRNRVRRRHTLGGRRDCEELQLQEACRCTAEATQRSGLSAVDRLKPKCLSQDFSIVGWIARERLRTSMPELLVSPAEACRGARTEENHDPCRPQMQDVAVSRRSQQTLRDWPVPLGEDGIYRAHLVDPETQRVVQAQLLSSQFHQYL</sequence>
<keyword evidence="7" id="KW-1185">Reference proteome</keyword>
<dbReference type="PANTHER" id="PTHR23175">
    <property type="entry name" value="PDZ DOMAIN-CONTAINING PROTEIN"/>
    <property type="match status" value="1"/>
</dbReference>
<dbReference type="GO" id="GO:0005096">
    <property type="term" value="F:GTPase activator activity"/>
    <property type="evidence" value="ECO:0007669"/>
    <property type="project" value="UniProtKB-KW"/>
</dbReference>
<feature type="region of interest" description="Disordered" evidence="2">
    <location>
        <begin position="485"/>
        <end position="578"/>
    </location>
</feature>
<dbReference type="InterPro" id="IPR008936">
    <property type="entry name" value="Rho_GTPase_activation_prot"/>
</dbReference>
<feature type="domain" description="PDZ" evidence="4">
    <location>
        <begin position="39"/>
        <end position="144"/>
    </location>
</feature>
<dbReference type="SUPFAM" id="SSF50729">
    <property type="entry name" value="PH domain-like"/>
    <property type="match status" value="1"/>
</dbReference>
<feature type="compositionally biased region" description="Polar residues" evidence="2">
    <location>
        <begin position="641"/>
        <end position="660"/>
    </location>
</feature>
<keyword evidence="1" id="KW-0343">GTPase activation</keyword>
<dbReference type="Gene3D" id="2.30.29.30">
    <property type="entry name" value="Pleckstrin-homology domain (PH domain)/Phosphotyrosine-binding domain (PTB)"/>
    <property type="match status" value="1"/>
</dbReference>
<reference evidence="6" key="1">
    <citation type="submission" date="2025-08" db="UniProtKB">
        <authorList>
            <consortium name="Ensembl"/>
        </authorList>
    </citation>
    <scope>IDENTIFICATION</scope>
</reference>
<dbReference type="GO" id="GO:0007165">
    <property type="term" value="P:signal transduction"/>
    <property type="evidence" value="ECO:0007669"/>
    <property type="project" value="InterPro"/>
</dbReference>
<dbReference type="InterPro" id="IPR036034">
    <property type="entry name" value="PDZ_sf"/>
</dbReference>
<name>A0A8C4N7C5_EPTBU</name>
<dbReference type="GeneTree" id="ENSGT00940000155406"/>
<dbReference type="PROSITE" id="PS50106">
    <property type="entry name" value="PDZ"/>
    <property type="match status" value="1"/>
</dbReference>
<feature type="compositionally biased region" description="Polar residues" evidence="2">
    <location>
        <begin position="1485"/>
        <end position="1496"/>
    </location>
</feature>
<dbReference type="PROSITE" id="PS50003">
    <property type="entry name" value="PH_DOMAIN"/>
    <property type="match status" value="1"/>
</dbReference>
<dbReference type="InterPro" id="IPR001849">
    <property type="entry name" value="PH_domain"/>
</dbReference>
<dbReference type="SMART" id="SM00324">
    <property type="entry name" value="RhoGAP"/>
    <property type="match status" value="1"/>
</dbReference>
<feature type="region of interest" description="Disordered" evidence="2">
    <location>
        <begin position="1441"/>
        <end position="1500"/>
    </location>
</feature>
<evidence type="ECO:0000313" key="7">
    <source>
        <dbReference type="Proteomes" id="UP000694388"/>
    </source>
</evidence>
<feature type="region of interest" description="Disordered" evidence="2">
    <location>
        <begin position="1179"/>
        <end position="1200"/>
    </location>
</feature>
<dbReference type="InterPro" id="IPR041489">
    <property type="entry name" value="PDZ_6"/>
</dbReference>
<feature type="region of interest" description="Disordered" evidence="2">
    <location>
        <begin position="883"/>
        <end position="920"/>
    </location>
</feature>
<accession>A0A8C4N7C5</accession>
<dbReference type="Pfam" id="PF17820">
    <property type="entry name" value="PDZ_6"/>
    <property type="match status" value="1"/>
</dbReference>
<reference evidence="6" key="2">
    <citation type="submission" date="2025-09" db="UniProtKB">
        <authorList>
            <consortium name="Ensembl"/>
        </authorList>
    </citation>
    <scope>IDENTIFICATION</scope>
</reference>
<dbReference type="FunFam" id="1.10.555.10:FF:000014">
    <property type="entry name" value="Rho GTPase activating protein 21"/>
    <property type="match status" value="1"/>
</dbReference>
<dbReference type="SUPFAM" id="SSF50156">
    <property type="entry name" value="PDZ domain-like"/>
    <property type="match status" value="1"/>
</dbReference>
<dbReference type="OMA" id="YIMAVNS"/>
<dbReference type="SMART" id="SM00233">
    <property type="entry name" value="PH"/>
    <property type="match status" value="1"/>
</dbReference>
<dbReference type="Pfam" id="PF00620">
    <property type="entry name" value="RhoGAP"/>
    <property type="match status" value="1"/>
</dbReference>
<evidence type="ECO:0000259" key="4">
    <source>
        <dbReference type="PROSITE" id="PS50106"/>
    </source>
</evidence>
<dbReference type="InterPro" id="IPR011993">
    <property type="entry name" value="PH-like_dom_sf"/>
</dbReference>
<feature type="region of interest" description="Disordered" evidence="2">
    <location>
        <begin position="1136"/>
        <end position="1159"/>
    </location>
</feature>
<dbReference type="InterPro" id="IPR001478">
    <property type="entry name" value="PDZ"/>
</dbReference>
<dbReference type="GO" id="GO:0005543">
    <property type="term" value="F:phospholipid binding"/>
    <property type="evidence" value="ECO:0007669"/>
    <property type="project" value="InterPro"/>
</dbReference>
<feature type="compositionally biased region" description="Basic and acidic residues" evidence="2">
    <location>
        <begin position="526"/>
        <end position="544"/>
    </location>
</feature>
<feature type="domain" description="Rho-GAP" evidence="5">
    <location>
        <begin position="945"/>
        <end position="1137"/>
    </location>
</feature>
<dbReference type="SUPFAM" id="SSF48350">
    <property type="entry name" value="GTPase activation domain, GAP"/>
    <property type="match status" value="1"/>
</dbReference>
<dbReference type="Proteomes" id="UP000694388">
    <property type="component" value="Unplaced"/>
</dbReference>
<feature type="compositionally biased region" description="Low complexity" evidence="2">
    <location>
        <begin position="696"/>
        <end position="723"/>
    </location>
</feature>
<feature type="domain" description="PH" evidence="3">
    <location>
        <begin position="725"/>
        <end position="844"/>
    </location>
</feature>
<evidence type="ECO:0000259" key="3">
    <source>
        <dbReference type="PROSITE" id="PS50003"/>
    </source>
</evidence>
<feature type="compositionally biased region" description="Basic and acidic residues" evidence="2">
    <location>
        <begin position="887"/>
        <end position="918"/>
    </location>
</feature>
<feature type="region of interest" description="Disordered" evidence="2">
    <location>
        <begin position="641"/>
        <end position="663"/>
    </location>
</feature>
<proteinExistence type="predicted"/>
<dbReference type="Gene3D" id="2.30.42.10">
    <property type="match status" value="1"/>
</dbReference>
<evidence type="ECO:0000313" key="6">
    <source>
        <dbReference type="Ensembl" id="ENSEBUP00000003508.1"/>
    </source>
</evidence>
<dbReference type="PANTHER" id="PTHR23175:SF23">
    <property type="entry name" value="PDZ DOMAIN-CONTAINING PROTEIN"/>
    <property type="match status" value="1"/>
</dbReference>
<evidence type="ECO:0000256" key="2">
    <source>
        <dbReference type="SAM" id="MobiDB-lite"/>
    </source>
</evidence>
<feature type="region of interest" description="Disordered" evidence="2">
    <location>
        <begin position="676"/>
        <end position="729"/>
    </location>
</feature>
<dbReference type="SMART" id="SM00228">
    <property type="entry name" value="PDZ"/>
    <property type="match status" value="1"/>
</dbReference>
<dbReference type="CDD" id="cd04395">
    <property type="entry name" value="RhoGAP_ARHGAP21"/>
    <property type="match status" value="1"/>
</dbReference>
<dbReference type="InterPro" id="IPR001605">
    <property type="entry name" value="PH_dom-spectrin-type"/>
</dbReference>
<dbReference type="Ensembl" id="ENSEBUT00000003880.1">
    <property type="protein sequence ID" value="ENSEBUP00000003508.1"/>
    <property type="gene ID" value="ENSEBUG00000002434.1"/>
</dbReference>